<reference evidence="1 2" key="1">
    <citation type="submission" date="2018-10" db="EMBL/GenBank/DDBJ databases">
        <title>Genomic Encyclopedia of Archaeal and Bacterial Type Strains, Phase II (KMG-II): from individual species to whole genera.</title>
        <authorList>
            <person name="Goeker M."/>
        </authorList>
    </citation>
    <scope>NUCLEOTIDE SEQUENCE [LARGE SCALE GENOMIC DNA]</scope>
    <source>
        <strain evidence="1 2">DSM 23424</strain>
    </source>
</reference>
<organism evidence="1 2">
    <name type="scientific">Ulvibacter antarcticus</name>
    <dbReference type="NCBI Taxonomy" id="442714"/>
    <lineage>
        <taxon>Bacteria</taxon>
        <taxon>Pseudomonadati</taxon>
        <taxon>Bacteroidota</taxon>
        <taxon>Flavobacteriia</taxon>
        <taxon>Flavobacteriales</taxon>
        <taxon>Flavobacteriaceae</taxon>
        <taxon>Ulvibacter</taxon>
    </lineage>
</organism>
<evidence type="ECO:0008006" key="3">
    <source>
        <dbReference type="Google" id="ProtNLM"/>
    </source>
</evidence>
<sequence length="72" mass="8347">MISLSCKIKGHKLSSIQKESIFIEEFECANCNQKFTTDGYGKMVKLNPYWEKNNKMFERILHSNSLEKAQAS</sequence>
<comment type="caution">
    <text evidence="1">The sequence shown here is derived from an EMBL/GenBank/DDBJ whole genome shotgun (WGS) entry which is preliminary data.</text>
</comment>
<accession>A0A3L9YYT2</accession>
<proteinExistence type="predicted"/>
<gene>
    <name evidence="1" type="ORF">BXY75_0229</name>
</gene>
<evidence type="ECO:0000313" key="1">
    <source>
        <dbReference type="EMBL" id="RMA65816.1"/>
    </source>
</evidence>
<dbReference type="RefSeq" id="WP_121905852.1">
    <property type="nucleotide sequence ID" value="NZ_REFC01000011.1"/>
</dbReference>
<name>A0A3L9YYT2_9FLAO</name>
<keyword evidence="2" id="KW-1185">Reference proteome</keyword>
<evidence type="ECO:0000313" key="2">
    <source>
        <dbReference type="Proteomes" id="UP000271339"/>
    </source>
</evidence>
<dbReference type="OrthoDB" id="1450221at2"/>
<dbReference type="AlphaFoldDB" id="A0A3L9YYT2"/>
<dbReference type="EMBL" id="REFC01000011">
    <property type="protein sequence ID" value="RMA65816.1"/>
    <property type="molecule type" value="Genomic_DNA"/>
</dbReference>
<protein>
    <recommendedName>
        <fullName evidence="3">Prophage protein DUF1660</fullName>
    </recommendedName>
</protein>
<dbReference type="Proteomes" id="UP000271339">
    <property type="component" value="Unassembled WGS sequence"/>
</dbReference>